<gene>
    <name evidence="4" type="primary">rplU</name>
    <name evidence="6" type="ORF">A2074_05995</name>
</gene>
<dbReference type="NCBIfam" id="TIGR00061">
    <property type="entry name" value="L21"/>
    <property type="match status" value="1"/>
</dbReference>
<keyword evidence="2 4" id="KW-0689">Ribosomal protein</keyword>
<dbReference type="GO" id="GO:0019843">
    <property type="term" value="F:rRNA binding"/>
    <property type="evidence" value="ECO:0007669"/>
    <property type="project" value="UniProtKB-UniRule"/>
</dbReference>
<keyword evidence="3 4" id="KW-0687">Ribonucleoprotein</keyword>
<name>A0A1F2UP70_9ACTN</name>
<dbReference type="GO" id="GO:1990904">
    <property type="term" value="C:ribonucleoprotein complex"/>
    <property type="evidence" value="ECO:0007669"/>
    <property type="project" value="UniProtKB-KW"/>
</dbReference>
<evidence type="ECO:0000256" key="2">
    <source>
        <dbReference type="ARBA" id="ARBA00022980"/>
    </source>
</evidence>
<dbReference type="AlphaFoldDB" id="A0A1F2UP70"/>
<evidence type="ECO:0000256" key="4">
    <source>
        <dbReference type="HAMAP-Rule" id="MF_01363"/>
    </source>
</evidence>
<dbReference type="Proteomes" id="UP000178086">
    <property type="component" value="Unassembled WGS sequence"/>
</dbReference>
<dbReference type="PANTHER" id="PTHR21349">
    <property type="entry name" value="50S RIBOSOMAL PROTEIN L21"/>
    <property type="match status" value="1"/>
</dbReference>
<evidence type="ECO:0000256" key="5">
    <source>
        <dbReference type="RuleBase" id="RU000562"/>
    </source>
</evidence>
<keyword evidence="4 5" id="KW-0694">RNA-binding</keyword>
<dbReference type="Pfam" id="PF00829">
    <property type="entry name" value="Ribosomal_L21p"/>
    <property type="match status" value="1"/>
</dbReference>
<sequence>MYAIIKCGGKQYKVSKGEELVVDHVDAEVGSKFDITDVIMIRDESVIVDGLDKVKVVASVVEHFKGDKILVFKYKSKKNYRRKFGHRSHLTKLMIEDIKVPKAKAAKKEEAPKEEVTA</sequence>
<dbReference type="PANTHER" id="PTHR21349:SF0">
    <property type="entry name" value="LARGE RIBOSOMAL SUBUNIT PROTEIN BL21M"/>
    <property type="match status" value="1"/>
</dbReference>
<comment type="similarity">
    <text evidence="1 4 5">Belongs to the bacterial ribosomal protein bL21 family.</text>
</comment>
<dbReference type="SUPFAM" id="SSF141091">
    <property type="entry name" value="L21p-like"/>
    <property type="match status" value="1"/>
</dbReference>
<comment type="subunit">
    <text evidence="4">Part of the 50S ribosomal subunit. Contacts protein L20.</text>
</comment>
<evidence type="ECO:0000256" key="3">
    <source>
        <dbReference type="ARBA" id="ARBA00023274"/>
    </source>
</evidence>
<proteinExistence type="inferred from homology"/>
<comment type="function">
    <text evidence="4 5">This protein binds to 23S rRNA in the presence of protein L20.</text>
</comment>
<reference evidence="6 7" key="1">
    <citation type="journal article" date="2016" name="Nat. Commun.">
        <title>Thousands of microbial genomes shed light on interconnected biogeochemical processes in an aquifer system.</title>
        <authorList>
            <person name="Anantharaman K."/>
            <person name="Brown C.T."/>
            <person name="Hug L.A."/>
            <person name="Sharon I."/>
            <person name="Castelle C.J."/>
            <person name="Probst A.J."/>
            <person name="Thomas B.C."/>
            <person name="Singh A."/>
            <person name="Wilkins M.J."/>
            <person name="Karaoz U."/>
            <person name="Brodie E.L."/>
            <person name="Williams K.H."/>
            <person name="Hubbard S.S."/>
            <person name="Banfield J.F."/>
        </authorList>
    </citation>
    <scope>NUCLEOTIDE SEQUENCE [LARGE SCALE GENOMIC DNA]</scope>
</reference>
<dbReference type="GO" id="GO:0005840">
    <property type="term" value="C:ribosome"/>
    <property type="evidence" value="ECO:0007669"/>
    <property type="project" value="UniProtKB-KW"/>
</dbReference>
<dbReference type="InterPro" id="IPR028909">
    <property type="entry name" value="bL21-like"/>
</dbReference>
<protein>
    <recommendedName>
        <fullName evidence="4">Large ribosomal subunit protein bL21</fullName>
    </recommendedName>
</protein>
<dbReference type="HAMAP" id="MF_01363">
    <property type="entry name" value="Ribosomal_bL21"/>
    <property type="match status" value="1"/>
</dbReference>
<dbReference type="GO" id="GO:0006412">
    <property type="term" value="P:translation"/>
    <property type="evidence" value="ECO:0007669"/>
    <property type="project" value="UniProtKB-UniRule"/>
</dbReference>
<accession>A0A1F2UP70</accession>
<evidence type="ECO:0000313" key="7">
    <source>
        <dbReference type="Proteomes" id="UP000178086"/>
    </source>
</evidence>
<dbReference type="GO" id="GO:0003735">
    <property type="term" value="F:structural constituent of ribosome"/>
    <property type="evidence" value="ECO:0007669"/>
    <property type="project" value="InterPro"/>
</dbReference>
<keyword evidence="4 5" id="KW-0699">rRNA-binding</keyword>
<comment type="caution">
    <text evidence="6">The sequence shown here is derived from an EMBL/GenBank/DDBJ whole genome shotgun (WGS) entry which is preliminary data.</text>
</comment>
<evidence type="ECO:0000313" key="6">
    <source>
        <dbReference type="EMBL" id="OFW34754.1"/>
    </source>
</evidence>
<dbReference type="GO" id="GO:0005737">
    <property type="term" value="C:cytoplasm"/>
    <property type="evidence" value="ECO:0007669"/>
    <property type="project" value="UniProtKB-ARBA"/>
</dbReference>
<dbReference type="InterPro" id="IPR036164">
    <property type="entry name" value="bL21-like_sf"/>
</dbReference>
<dbReference type="InterPro" id="IPR001787">
    <property type="entry name" value="Ribosomal_bL21"/>
</dbReference>
<evidence type="ECO:0000256" key="1">
    <source>
        <dbReference type="ARBA" id="ARBA00008563"/>
    </source>
</evidence>
<dbReference type="EMBL" id="MELI01000033">
    <property type="protein sequence ID" value="OFW34754.1"/>
    <property type="molecule type" value="Genomic_DNA"/>
</dbReference>
<organism evidence="6 7">
    <name type="scientific">Candidatus Aquicultor primus</name>
    <dbReference type="NCBI Taxonomy" id="1797195"/>
    <lineage>
        <taxon>Bacteria</taxon>
        <taxon>Bacillati</taxon>
        <taxon>Actinomycetota</taxon>
        <taxon>Candidatus Aquicultoria</taxon>
        <taxon>Candidatus Aquicultorales</taxon>
        <taxon>Candidatus Aquicultoraceae</taxon>
        <taxon>Candidatus Aquicultor</taxon>
    </lineage>
</organism>